<dbReference type="Pfam" id="PF13581">
    <property type="entry name" value="HATPase_c_2"/>
    <property type="match status" value="1"/>
</dbReference>
<dbReference type="Gene3D" id="3.60.40.10">
    <property type="entry name" value="PPM-type phosphatase domain"/>
    <property type="match status" value="1"/>
</dbReference>
<evidence type="ECO:0000256" key="2">
    <source>
        <dbReference type="PROSITE-ProRule" id="PRU00169"/>
    </source>
</evidence>
<dbReference type="InterPro" id="IPR001932">
    <property type="entry name" value="PPM-type_phosphatase-like_dom"/>
</dbReference>
<dbReference type="AlphaFoldDB" id="A0A4Q5KQ59"/>
<dbReference type="PANTHER" id="PTHR43156:SF2">
    <property type="entry name" value="STAGE II SPORULATION PROTEIN E"/>
    <property type="match status" value="1"/>
</dbReference>
<dbReference type="InterPro" id="IPR011006">
    <property type="entry name" value="CheY-like_superfamily"/>
</dbReference>
<dbReference type="PANTHER" id="PTHR43156">
    <property type="entry name" value="STAGE II SPORULATION PROTEIN E-RELATED"/>
    <property type="match status" value="1"/>
</dbReference>
<dbReference type="GO" id="GO:0000160">
    <property type="term" value="P:phosphorelay signal transduction system"/>
    <property type="evidence" value="ECO:0007669"/>
    <property type="project" value="InterPro"/>
</dbReference>
<dbReference type="EMBL" id="SEZJ01000003">
    <property type="protein sequence ID" value="RYU47705.1"/>
    <property type="molecule type" value="Genomic_DNA"/>
</dbReference>
<keyword evidence="2" id="KW-0597">Phosphoprotein</keyword>
<dbReference type="CDD" id="cd16936">
    <property type="entry name" value="HATPase_RsbW-like"/>
    <property type="match status" value="1"/>
</dbReference>
<dbReference type="InterPro" id="IPR001789">
    <property type="entry name" value="Sig_transdc_resp-reg_receiver"/>
</dbReference>
<reference evidence="4 5" key="1">
    <citation type="submission" date="2019-02" db="EMBL/GenBank/DDBJ databases">
        <title>Genome sequences of Aliivibrio finisterrensis strains from farmed Atlantic salmon.</title>
        <authorList>
            <person name="Bowman J.P."/>
        </authorList>
    </citation>
    <scope>NUCLEOTIDE SEQUENCE [LARGE SCALE GENOMIC DNA]</scope>
    <source>
        <strain evidence="4 5">A32</strain>
    </source>
</reference>
<evidence type="ECO:0000313" key="4">
    <source>
        <dbReference type="EMBL" id="RYU47705.1"/>
    </source>
</evidence>
<organism evidence="4 5">
    <name type="scientific">Aliivibrio finisterrensis</name>
    <dbReference type="NCBI Taxonomy" id="511998"/>
    <lineage>
        <taxon>Bacteria</taxon>
        <taxon>Pseudomonadati</taxon>
        <taxon>Pseudomonadota</taxon>
        <taxon>Gammaproteobacteria</taxon>
        <taxon>Vibrionales</taxon>
        <taxon>Vibrionaceae</taxon>
        <taxon>Aliivibrio</taxon>
    </lineage>
</organism>
<dbReference type="InterPro" id="IPR036457">
    <property type="entry name" value="PPM-type-like_dom_sf"/>
</dbReference>
<keyword evidence="1" id="KW-0378">Hydrolase</keyword>
<dbReference type="Pfam" id="PF07228">
    <property type="entry name" value="SpoIIE"/>
    <property type="match status" value="1"/>
</dbReference>
<protein>
    <submittedName>
        <fullName evidence="4">Response regulator</fullName>
    </submittedName>
</protein>
<comment type="caution">
    <text evidence="4">The sequence shown here is derived from an EMBL/GenBank/DDBJ whole genome shotgun (WGS) entry which is preliminary data.</text>
</comment>
<dbReference type="GeneID" id="56274386"/>
<name>A0A4Q5KQ59_9GAMM</name>
<dbReference type="PROSITE" id="PS50110">
    <property type="entry name" value="RESPONSE_REGULATORY"/>
    <property type="match status" value="1"/>
</dbReference>
<dbReference type="InterPro" id="IPR036890">
    <property type="entry name" value="HATPase_C_sf"/>
</dbReference>
<feature type="domain" description="Response regulatory" evidence="3">
    <location>
        <begin position="145"/>
        <end position="259"/>
    </location>
</feature>
<dbReference type="RefSeq" id="WP_130086573.1">
    <property type="nucleotide sequence ID" value="NZ_SEZJ01000003.1"/>
</dbReference>
<dbReference type="InterPro" id="IPR003594">
    <property type="entry name" value="HATPase_dom"/>
</dbReference>
<dbReference type="Gene3D" id="3.30.565.10">
    <property type="entry name" value="Histidine kinase-like ATPase, C-terminal domain"/>
    <property type="match status" value="1"/>
</dbReference>
<dbReference type="SMART" id="SM00448">
    <property type="entry name" value="REC"/>
    <property type="match status" value="1"/>
</dbReference>
<dbReference type="OrthoDB" id="9811749at2"/>
<sequence length="512" mass="57904">MTDAILLFENTQPTSLESIRVLRQSLSKILDQLDLQQTFKHQCLLCFSEWCTNLVLHPDKQSLHFTVTLKKTKTHWQLSVKDDGEPWDPTLKEKQNDIGDFSLKCNGRGIDIIQNQTDDISYHSTKKENVFTMRWTREGEQRRPHLLIVEDDVIQSTLYQAYLREQFHVVIKANGEDALNFLKNETVDLIISDIQMPKMGGLELRQRLESENTFSIPFIFLSRLQDNNTLMDAADLGIDDYLEKPIKKETLIRSILRVLARFNQVYRSLSQQVNQKITHTLLPQVTLNSSDWKLAIRQRNTGHGGGDFVLSMSDENTTQLLLADVMGHDESAKFFAYAYAGYIRGLMQSTKRSQPAQLLSVLSDNAFNDQLLSQTMLTSCCVSLTSESSVKLSSAGHPAPLHIKKSKPTSQASLTTISTEGTLLGLLPHTQYKETEVTLQKGERLVLFTDGLFESGNSISERETLEKAIKEQLINTINLPLETAIETVMQTFDSLAGTPPNDDALLLIIEKQ</sequence>
<evidence type="ECO:0000313" key="5">
    <source>
        <dbReference type="Proteomes" id="UP000293465"/>
    </source>
</evidence>
<dbReference type="SUPFAM" id="SSF52172">
    <property type="entry name" value="CheY-like"/>
    <property type="match status" value="1"/>
</dbReference>
<feature type="modified residue" description="4-aspartylphosphate" evidence="2">
    <location>
        <position position="193"/>
    </location>
</feature>
<accession>A0A4Q5KQ59</accession>
<dbReference type="Gene3D" id="3.40.50.2300">
    <property type="match status" value="1"/>
</dbReference>
<dbReference type="InterPro" id="IPR052016">
    <property type="entry name" value="Bact_Sigma-Reg"/>
</dbReference>
<evidence type="ECO:0000256" key="1">
    <source>
        <dbReference type="ARBA" id="ARBA00022801"/>
    </source>
</evidence>
<dbReference type="Proteomes" id="UP000293465">
    <property type="component" value="Unassembled WGS sequence"/>
</dbReference>
<dbReference type="SMART" id="SM00331">
    <property type="entry name" value="PP2C_SIG"/>
    <property type="match status" value="1"/>
</dbReference>
<dbReference type="GO" id="GO:0016791">
    <property type="term" value="F:phosphatase activity"/>
    <property type="evidence" value="ECO:0007669"/>
    <property type="project" value="TreeGrafter"/>
</dbReference>
<dbReference type="SUPFAM" id="SSF81606">
    <property type="entry name" value="PP2C-like"/>
    <property type="match status" value="1"/>
</dbReference>
<proteinExistence type="predicted"/>
<dbReference type="CDD" id="cd00156">
    <property type="entry name" value="REC"/>
    <property type="match status" value="1"/>
</dbReference>
<evidence type="ECO:0000259" key="3">
    <source>
        <dbReference type="PROSITE" id="PS50110"/>
    </source>
</evidence>
<gene>
    <name evidence="4" type="ORF">ERW49_04995</name>
</gene>
<dbReference type="Pfam" id="PF00072">
    <property type="entry name" value="Response_reg"/>
    <property type="match status" value="1"/>
</dbReference>